<feature type="transmembrane region" description="Helical" evidence="7">
    <location>
        <begin position="550"/>
        <end position="575"/>
    </location>
</feature>
<evidence type="ECO:0000256" key="6">
    <source>
        <dbReference type="ARBA" id="ARBA00023136"/>
    </source>
</evidence>
<evidence type="ECO:0000256" key="1">
    <source>
        <dbReference type="ARBA" id="ARBA00004651"/>
    </source>
</evidence>
<protein>
    <submittedName>
        <fullName evidence="8">DUF3341 domain-containing protein</fullName>
    </submittedName>
</protein>
<dbReference type="Pfam" id="PF11821">
    <property type="entry name" value="ActD"/>
    <property type="match status" value="1"/>
</dbReference>
<keyword evidence="3" id="KW-1003">Cell membrane</keyword>
<feature type="transmembrane region" description="Helical" evidence="7">
    <location>
        <begin position="68"/>
        <end position="88"/>
    </location>
</feature>
<evidence type="ECO:0000256" key="3">
    <source>
        <dbReference type="ARBA" id="ARBA00022475"/>
    </source>
</evidence>
<keyword evidence="6 7" id="KW-0472">Membrane</keyword>
<comment type="subcellular location">
    <subcellularLocation>
        <location evidence="1">Cell membrane</location>
        <topology evidence="1">Multi-pass membrane protein</topology>
    </subcellularLocation>
</comment>
<evidence type="ECO:0000256" key="2">
    <source>
        <dbReference type="ARBA" id="ARBA00008929"/>
    </source>
</evidence>
<dbReference type="EMBL" id="JAEMHM010000012">
    <property type="protein sequence ID" value="MBJ6726099.1"/>
    <property type="molecule type" value="Genomic_DNA"/>
</dbReference>
<accession>A0A8J7JGR7</accession>
<evidence type="ECO:0000256" key="5">
    <source>
        <dbReference type="ARBA" id="ARBA00022989"/>
    </source>
</evidence>
<feature type="transmembrane region" description="Helical" evidence="7">
    <location>
        <begin position="400"/>
        <end position="420"/>
    </location>
</feature>
<feature type="transmembrane region" description="Helical" evidence="7">
    <location>
        <begin position="251"/>
        <end position="271"/>
    </location>
</feature>
<keyword evidence="9" id="KW-1185">Reference proteome</keyword>
<dbReference type="Pfam" id="PF03916">
    <property type="entry name" value="NrfD"/>
    <property type="match status" value="1"/>
</dbReference>
<keyword evidence="4 7" id="KW-0812">Transmembrane</keyword>
<feature type="transmembrane region" description="Helical" evidence="7">
    <location>
        <begin position="358"/>
        <end position="380"/>
    </location>
</feature>
<feature type="transmembrane region" description="Helical" evidence="7">
    <location>
        <begin position="145"/>
        <end position="168"/>
    </location>
</feature>
<sequence>MAELGYGEINDDALSAMNPPRTPYLVAVAALVGVVGYAALIFLYQIQFGMGVTGLNRPVCWAVYITNFVFWVGIAHSGTLISAILYLLRANWRNAVSRSSEAMTIFAVMTAGLFPLIHLGRLWAFYYIVPYPSQRQIWPNFMSPLVWDVCAVGTYFTVSLIFWVVGLIPDLAAARDRYEESLGPDHIRSRIYRVLALGWTGSGHQWRHYGRSYLFFAALATPLVVSVHSVVSWDFAMSLLPGWHSTIFPPYFVAGAIHSGLAMVLTLLIPMRKLLHLERLITLHHFEMVAKTIVLTATIVGYSYAMEAFIAWYSGDKYEWQTYLYRFTGRSAWMYWMILPLNVFIPSLFVFKKVRSSYLWLFTISILVNVGMWFERLFIIYTSLAHDFLPNNWGVYRPTFVEYSITAGSFAFFFAWFLGFSKFLPTVPVSELKEKQAEHELEETSAKQTHPGQEAEVQGTSGARVLAVFSDAGQVLGAVQSALRAGFREIETFSPTKIEKVAELLGHHNSPVRYWTLIGAISGLLGGFWLAVGTALVNSLIVGGKPPASLIPYCVIGFEGTILLGSIFNLVGMLVHARLFSIKVRPEYDRRFSRDRFGLLVGCTVPEVERLKTLLSENAAEELHVHG</sequence>
<dbReference type="InterPro" id="IPR005614">
    <property type="entry name" value="NrfD-like"/>
</dbReference>
<evidence type="ECO:0000256" key="7">
    <source>
        <dbReference type="SAM" id="Phobius"/>
    </source>
</evidence>
<comment type="caution">
    <text evidence="8">The sequence shown here is derived from an EMBL/GenBank/DDBJ whole genome shotgun (WGS) entry which is preliminary data.</text>
</comment>
<feature type="transmembrane region" description="Helical" evidence="7">
    <location>
        <begin position="213"/>
        <end position="231"/>
    </location>
</feature>
<dbReference type="PANTHER" id="PTHR43044">
    <property type="match status" value="1"/>
</dbReference>
<organism evidence="8 9">
    <name type="scientific">Geomesophilobacter sediminis</name>
    <dbReference type="NCBI Taxonomy" id="2798584"/>
    <lineage>
        <taxon>Bacteria</taxon>
        <taxon>Pseudomonadati</taxon>
        <taxon>Thermodesulfobacteriota</taxon>
        <taxon>Desulfuromonadia</taxon>
        <taxon>Geobacterales</taxon>
        <taxon>Geobacteraceae</taxon>
        <taxon>Geomesophilobacter</taxon>
    </lineage>
</organism>
<dbReference type="RefSeq" id="WP_199384990.1">
    <property type="nucleotide sequence ID" value="NZ_JAEMHM010000012.1"/>
</dbReference>
<dbReference type="InterPro" id="IPR021776">
    <property type="entry name" value="ActD"/>
</dbReference>
<keyword evidence="5 7" id="KW-1133">Transmembrane helix</keyword>
<comment type="similarity">
    <text evidence="2">Belongs to the NrfD family.</text>
</comment>
<dbReference type="PANTHER" id="PTHR43044:SF2">
    <property type="entry name" value="POLYSULPHIDE REDUCTASE NRFD"/>
    <property type="match status" value="1"/>
</dbReference>
<evidence type="ECO:0000313" key="8">
    <source>
        <dbReference type="EMBL" id="MBJ6726099.1"/>
    </source>
</evidence>
<feature type="transmembrane region" description="Helical" evidence="7">
    <location>
        <begin position="24"/>
        <end position="48"/>
    </location>
</feature>
<dbReference type="GO" id="GO:0005886">
    <property type="term" value="C:plasma membrane"/>
    <property type="evidence" value="ECO:0007669"/>
    <property type="project" value="UniProtKB-SubCell"/>
</dbReference>
<evidence type="ECO:0000313" key="9">
    <source>
        <dbReference type="Proteomes" id="UP000636888"/>
    </source>
</evidence>
<reference evidence="8" key="1">
    <citation type="submission" date="2020-12" db="EMBL/GenBank/DDBJ databases">
        <title>Geomonas sp. Red875, isolated from river sediment.</title>
        <authorList>
            <person name="Xu Z."/>
            <person name="Zhang Z."/>
            <person name="Masuda Y."/>
            <person name="Itoh H."/>
            <person name="Senoo K."/>
        </authorList>
    </citation>
    <scope>NUCLEOTIDE SEQUENCE</scope>
    <source>
        <strain evidence="8">Red875</strain>
    </source>
</reference>
<proteinExistence type="inferred from homology"/>
<dbReference type="Proteomes" id="UP000636888">
    <property type="component" value="Unassembled WGS sequence"/>
</dbReference>
<evidence type="ECO:0000256" key="4">
    <source>
        <dbReference type="ARBA" id="ARBA00022692"/>
    </source>
</evidence>
<feature type="transmembrane region" description="Helical" evidence="7">
    <location>
        <begin position="333"/>
        <end position="351"/>
    </location>
</feature>
<feature type="transmembrane region" description="Helical" evidence="7">
    <location>
        <begin position="100"/>
        <end position="125"/>
    </location>
</feature>
<feature type="transmembrane region" description="Helical" evidence="7">
    <location>
        <begin position="292"/>
        <end position="313"/>
    </location>
</feature>
<name>A0A8J7JGR7_9BACT</name>
<gene>
    <name evidence="8" type="ORF">JFN93_15380</name>
</gene>
<feature type="transmembrane region" description="Helical" evidence="7">
    <location>
        <begin position="514"/>
        <end position="538"/>
    </location>
</feature>
<dbReference type="AlphaFoldDB" id="A0A8J7JGR7"/>